<dbReference type="PATRIC" id="fig|270498.16.peg.2454"/>
<feature type="binding site" evidence="3">
    <location>
        <position position="403"/>
    </location>
    <ligand>
        <name>CoA</name>
        <dbReference type="ChEBI" id="CHEBI:57287"/>
    </ligand>
</feature>
<dbReference type="EC" id="3.1.2.1" evidence="6"/>
<evidence type="ECO:0000313" key="7">
    <source>
        <dbReference type="Proteomes" id="UP000034076"/>
    </source>
</evidence>
<dbReference type="Gene3D" id="3.30.750.70">
    <property type="entry name" value="4-hydroxybutyrate coenzyme like domains"/>
    <property type="match status" value="1"/>
</dbReference>
<accession>A0A0M2NFY9</accession>
<reference evidence="6 7" key="1">
    <citation type="submission" date="2015-04" db="EMBL/GenBank/DDBJ databases">
        <title>Draft genome sequence of bacteremic isolate Catabacter hongkongensis type strain HKU16T.</title>
        <authorList>
            <person name="Lau S.K."/>
            <person name="Teng J.L."/>
            <person name="Huang Y."/>
            <person name="Curreem S.O."/>
            <person name="Tsui S.K."/>
            <person name="Woo P.C."/>
        </authorList>
    </citation>
    <scope>NUCLEOTIDE SEQUENCE [LARGE SCALE GENOMIC DNA]</scope>
    <source>
        <strain evidence="6 7">HKU16</strain>
    </source>
</reference>
<dbReference type="GO" id="GO:0006083">
    <property type="term" value="P:acetate metabolic process"/>
    <property type="evidence" value="ECO:0007669"/>
    <property type="project" value="InterPro"/>
</dbReference>
<name>A0A0M2NFY9_9FIRM</name>
<dbReference type="AlphaFoldDB" id="A0A0M2NFY9"/>
<proteinExistence type="inferred from homology"/>
<dbReference type="SUPFAM" id="SSF100950">
    <property type="entry name" value="NagB/RpiA/CoA transferase-like"/>
    <property type="match status" value="2"/>
</dbReference>
<dbReference type="STRING" id="270498.CHK_3204"/>
<sequence length="488" mass="53311">MNERIKCEKYLSKVMTADEAAKLIYPGATIGLSGFTPAGHAKAVPLAIAKRAEETGEKLDLTIMTGASVGDQIDGALTRAGAMKKRLPYQTNSTVRNAINAGEIEYFDMHLSQLAVWAKNGFFGDIDFAIVEVSGIDEDGHIIPSTSIGAANTYIDCAKKVILEVNTTQPLSLKGIHDVYTVERVPNSKPIPIVRAADRIGTEYYPCDFDKIAAIVMTDIPDKGRAVQPVDDISQKIADNIVELITKETEAGRLPVPLPPLQSGVGGVANAVLAGLKKSSFTNLNVYSEVLQDAVFDLIDAGKIAFASGTSLTISPDFQEHYDKNFEKYKDKIMLRPQEISNHPEVIRRLGIIAMNTAIEVDIYGNTNSSHINGTRIMNGIGGSGDFAQNAGLSIFMTPSTAKNGTLSCIVPFVTHVDHTEHDIHFLVTEYGYADLRGLPPRIRARKIIEVCAHPDFRPQLLDYLERSCMECECKQTPQLLREVFADK</sequence>
<dbReference type="InterPro" id="IPR003702">
    <property type="entry name" value="ActCoA_hydro_N"/>
</dbReference>
<dbReference type="EMBL" id="LAYJ01000134">
    <property type="protein sequence ID" value="KKI49352.1"/>
    <property type="molecule type" value="Genomic_DNA"/>
</dbReference>
<evidence type="ECO:0000256" key="2">
    <source>
        <dbReference type="PIRSR" id="PIRSR617821-1"/>
    </source>
</evidence>
<dbReference type="RefSeq" id="WP_046444956.1">
    <property type="nucleotide sequence ID" value="NZ_CAUERS010000045.1"/>
</dbReference>
<evidence type="ECO:0000259" key="5">
    <source>
        <dbReference type="Pfam" id="PF13336"/>
    </source>
</evidence>
<dbReference type="InterPro" id="IPR026888">
    <property type="entry name" value="AcetylCoA_hyd_C"/>
</dbReference>
<dbReference type="Gene3D" id="3.40.1080.20">
    <property type="entry name" value="Acetyl-CoA hydrolase/transferase C-terminal domain"/>
    <property type="match status" value="1"/>
</dbReference>
<dbReference type="GO" id="GO:0008775">
    <property type="term" value="F:acetate CoA-transferase activity"/>
    <property type="evidence" value="ECO:0007669"/>
    <property type="project" value="InterPro"/>
</dbReference>
<evidence type="ECO:0000256" key="3">
    <source>
        <dbReference type="PIRSR" id="PIRSR617821-2"/>
    </source>
</evidence>
<gene>
    <name evidence="6" type="ORF">CHK_3204</name>
</gene>
<feature type="binding site" evidence="3">
    <location>
        <begin position="264"/>
        <end position="268"/>
    </location>
    <ligand>
        <name>CoA</name>
        <dbReference type="ChEBI" id="CHEBI:57287"/>
    </ligand>
</feature>
<dbReference type="FunFam" id="3.40.1080.20:FF:000001">
    <property type="entry name" value="Acetyl-CoA hydrolase Ach1"/>
    <property type="match status" value="1"/>
</dbReference>
<comment type="similarity">
    <text evidence="1">Belongs to the acetyl-CoA hydrolase/transferase family.</text>
</comment>
<comment type="caution">
    <text evidence="6">The sequence shown here is derived from an EMBL/GenBank/DDBJ whole genome shotgun (WGS) entry which is preliminary data.</text>
</comment>
<feature type="domain" description="Acetyl-CoA hydrolase/transferase C-terminal" evidence="5">
    <location>
        <begin position="328"/>
        <end position="464"/>
    </location>
</feature>
<dbReference type="InterPro" id="IPR038460">
    <property type="entry name" value="AcetylCoA_hyd_C_sf"/>
</dbReference>
<feature type="binding site" evidence="3">
    <location>
        <position position="379"/>
    </location>
    <ligand>
        <name>CoA</name>
        <dbReference type="ChEBI" id="CHEBI:57287"/>
    </ligand>
</feature>
<dbReference type="InterPro" id="IPR037171">
    <property type="entry name" value="NagB/RpiA_transferase-like"/>
</dbReference>
<keyword evidence="6" id="KW-0378">Hydrolase</keyword>
<evidence type="ECO:0000256" key="1">
    <source>
        <dbReference type="ARBA" id="ARBA00009632"/>
    </source>
</evidence>
<dbReference type="PANTHER" id="PTHR43609">
    <property type="entry name" value="ACETYL-COA HYDROLASE"/>
    <property type="match status" value="1"/>
</dbReference>
<dbReference type="GO" id="GO:0006084">
    <property type="term" value="P:acetyl-CoA metabolic process"/>
    <property type="evidence" value="ECO:0007669"/>
    <property type="project" value="InterPro"/>
</dbReference>
<dbReference type="GO" id="GO:0003986">
    <property type="term" value="F:acetyl-CoA hydrolase activity"/>
    <property type="evidence" value="ECO:0007669"/>
    <property type="project" value="UniProtKB-EC"/>
</dbReference>
<dbReference type="Proteomes" id="UP000034076">
    <property type="component" value="Unassembled WGS sequence"/>
</dbReference>
<dbReference type="InterPro" id="IPR017821">
    <property type="entry name" value="Succinate_CoA_transferase"/>
</dbReference>
<dbReference type="NCBIfam" id="TIGR03458">
    <property type="entry name" value="YgfH_subfam"/>
    <property type="match status" value="1"/>
</dbReference>
<feature type="domain" description="Acetyl-CoA hydrolase/transferase N-terminal" evidence="4">
    <location>
        <begin position="8"/>
        <end position="216"/>
    </location>
</feature>
<evidence type="ECO:0000259" key="4">
    <source>
        <dbReference type="Pfam" id="PF02550"/>
    </source>
</evidence>
<dbReference type="Gene3D" id="3.40.1080.10">
    <property type="entry name" value="Glutaconate Coenzyme A-transferase"/>
    <property type="match status" value="1"/>
</dbReference>
<feature type="binding site" evidence="3">
    <location>
        <position position="383"/>
    </location>
    <ligand>
        <name>CoA</name>
        <dbReference type="ChEBI" id="CHEBI:57287"/>
    </ligand>
</feature>
<feature type="active site" description="5-glutamyl coenzyme A thioester intermediate" evidence="2">
    <location>
        <position position="289"/>
    </location>
</feature>
<keyword evidence="7" id="KW-1185">Reference proteome</keyword>
<organism evidence="6 7">
    <name type="scientific">Christensenella hongkongensis</name>
    <dbReference type="NCBI Taxonomy" id="270498"/>
    <lineage>
        <taxon>Bacteria</taxon>
        <taxon>Bacillati</taxon>
        <taxon>Bacillota</taxon>
        <taxon>Clostridia</taxon>
        <taxon>Christensenellales</taxon>
        <taxon>Christensenellaceae</taxon>
        <taxon>Christensenella</taxon>
    </lineage>
</organism>
<dbReference type="PANTHER" id="PTHR43609:SF1">
    <property type="entry name" value="ACETYL-COA HYDROLASE"/>
    <property type="match status" value="1"/>
</dbReference>
<dbReference type="OrthoDB" id="9801795at2"/>
<dbReference type="Pfam" id="PF13336">
    <property type="entry name" value="AcetylCoA_hyd_C"/>
    <property type="match status" value="1"/>
</dbReference>
<dbReference type="InterPro" id="IPR046433">
    <property type="entry name" value="ActCoA_hydro"/>
</dbReference>
<dbReference type="Pfam" id="PF02550">
    <property type="entry name" value="AcetylCoA_hydro"/>
    <property type="match status" value="1"/>
</dbReference>
<protein>
    <submittedName>
        <fullName evidence="6">Acetyl-CoA hydrolase</fullName>
        <ecNumber evidence="6">3.1.2.1</ecNumber>
    </submittedName>
</protein>
<evidence type="ECO:0000313" key="6">
    <source>
        <dbReference type="EMBL" id="KKI49352.1"/>
    </source>
</evidence>
<feature type="binding site" evidence="3">
    <location>
        <position position="359"/>
    </location>
    <ligand>
        <name>CoA</name>
        <dbReference type="ChEBI" id="CHEBI:57287"/>
    </ligand>
</feature>